<dbReference type="EMBL" id="BGPR01018767">
    <property type="protein sequence ID" value="GBN80079.1"/>
    <property type="molecule type" value="Genomic_DNA"/>
</dbReference>
<keyword evidence="2" id="KW-1185">Reference proteome</keyword>
<evidence type="ECO:0000313" key="1">
    <source>
        <dbReference type="EMBL" id="GBN80079.1"/>
    </source>
</evidence>
<gene>
    <name evidence="1" type="ORF">AVEN_176090_1</name>
</gene>
<organism evidence="1 2">
    <name type="scientific">Araneus ventricosus</name>
    <name type="common">Orbweaver spider</name>
    <name type="synonym">Epeira ventricosa</name>
    <dbReference type="NCBI Taxonomy" id="182803"/>
    <lineage>
        <taxon>Eukaryota</taxon>
        <taxon>Metazoa</taxon>
        <taxon>Ecdysozoa</taxon>
        <taxon>Arthropoda</taxon>
        <taxon>Chelicerata</taxon>
        <taxon>Arachnida</taxon>
        <taxon>Araneae</taxon>
        <taxon>Araneomorphae</taxon>
        <taxon>Entelegynae</taxon>
        <taxon>Araneoidea</taxon>
        <taxon>Araneidae</taxon>
        <taxon>Araneus</taxon>
    </lineage>
</organism>
<evidence type="ECO:0000313" key="2">
    <source>
        <dbReference type="Proteomes" id="UP000499080"/>
    </source>
</evidence>
<reference evidence="1 2" key="1">
    <citation type="journal article" date="2019" name="Sci. Rep.">
        <title>Orb-weaving spider Araneus ventricosus genome elucidates the spidroin gene catalogue.</title>
        <authorList>
            <person name="Kono N."/>
            <person name="Nakamura H."/>
            <person name="Ohtoshi R."/>
            <person name="Moran D.A.P."/>
            <person name="Shinohara A."/>
            <person name="Yoshida Y."/>
            <person name="Fujiwara M."/>
            <person name="Mori M."/>
            <person name="Tomita M."/>
            <person name="Arakawa K."/>
        </authorList>
    </citation>
    <scope>NUCLEOTIDE SEQUENCE [LARGE SCALE GENOMIC DNA]</scope>
</reference>
<comment type="caution">
    <text evidence="1">The sequence shown here is derived from an EMBL/GenBank/DDBJ whole genome shotgun (WGS) entry which is preliminary data.</text>
</comment>
<sequence>MRKSAEGFGIRENTIPSFVVSCLRFLQTSCEIARPSPVFLSHICNVPTKGEIQYTLHYPVCELPVLIPDLQKKLRRNIFNLIMHVKSKLMYDREIHSEKLVSRDGGG</sequence>
<name>A0A4Y2RXU4_ARAVE</name>
<dbReference type="AlphaFoldDB" id="A0A4Y2RXU4"/>
<dbReference type="Proteomes" id="UP000499080">
    <property type="component" value="Unassembled WGS sequence"/>
</dbReference>
<proteinExistence type="predicted"/>
<protein>
    <submittedName>
        <fullName evidence="1">Uncharacterized protein</fullName>
    </submittedName>
</protein>
<accession>A0A4Y2RXU4</accession>